<feature type="domain" description="EF-hand" evidence="3">
    <location>
        <begin position="282"/>
        <end position="314"/>
    </location>
</feature>
<evidence type="ECO:0000313" key="4">
    <source>
        <dbReference type="EMBL" id="CAE4571127.1"/>
    </source>
</evidence>
<evidence type="ECO:0000256" key="2">
    <source>
        <dbReference type="ARBA" id="ARBA00022837"/>
    </source>
</evidence>
<feature type="domain" description="EF-hand" evidence="3">
    <location>
        <begin position="246"/>
        <end position="281"/>
    </location>
</feature>
<dbReference type="Gene3D" id="1.10.238.10">
    <property type="entry name" value="EF-hand"/>
    <property type="match status" value="1"/>
</dbReference>
<dbReference type="AlphaFoldDB" id="A0A7S4Q4I8"/>
<dbReference type="PANTHER" id="PTHR23050">
    <property type="entry name" value="CALCIUM BINDING PROTEIN"/>
    <property type="match status" value="1"/>
</dbReference>
<evidence type="ECO:0000259" key="3">
    <source>
        <dbReference type="PROSITE" id="PS50222"/>
    </source>
</evidence>
<dbReference type="InterPro" id="IPR050145">
    <property type="entry name" value="Centrin_CML-like"/>
</dbReference>
<proteinExistence type="predicted"/>
<dbReference type="PROSITE" id="PS50222">
    <property type="entry name" value="EF_HAND_2"/>
    <property type="match status" value="2"/>
</dbReference>
<gene>
    <name evidence="4" type="ORF">AMON00008_LOCUS10746</name>
</gene>
<evidence type="ECO:0000256" key="1">
    <source>
        <dbReference type="ARBA" id="ARBA00022737"/>
    </source>
</evidence>
<dbReference type="InterPro" id="IPR011992">
    <property type="entry name" value="EF-hand-dom_pair"/>
</dbReference>
<dbReference type="InterPro" id="IPR018247">
    <property type="entry name" value="EF_Hand_1_Ca_BS"/>
</dbReference>
<name>A0A7S4Q4I8_9DINO</name>
<organism evidence="4">
    <name type="scientific">Alexandrium monilatum</name>
    <dbReference type="NCBI Taxonomy" id="311494"/>
    <lineage>
        <taxon>Eukaryota</taxon>
        <taxon>Sar</taxon>
        <taxon>Alveolata</taxon>
        <taxon>Dinophyceae</taxon>
        <taxon>Gonyaulacales</taxon>
        <taxon>Pyrocystaceae</taxon>
        <taxon>Alexandrium</taxon>
    </lineage>
</organism>
<keyword evidence="1" id="KW-0677">Repeat</keyword>
<dbReference type="CDD" id="cd00051">
    <property type="entry name" value="EFh"/>
    <property type="match status" value="1"/>
</dbReference>
<dbReference type="GO" id="GO:0005509">
    <property type="term" value="F:calcium ion binding"/>
    <property type="evidence" value="ECO:0007669"/>
    <property type="project" value="InterPro"/>
</dbReference>
<dbReference type="InterPro" id="IPR002048">
    <property type="entry name" value="EF_hand_dom"/>
</dbReference>
<protein>
    <recommendedName>
        <fullName evidence="3">EF-hand domain-containing protein</fullName>
    </recommendedName>
</protein>
<reference evidence="4" key="1">
    <citation type="submission" date="2021-01" db="EMBL/GenBank/DDBJ databases">
        <authorList>
            <person name="Corre E."/>
            <person name="Pelletier E."/>
            <person name="Niang G."/>
            <person name="Scheremetjew M."/>
            <person name="Finn R."/>
            <person name="Kale V."/>
            <person name="Holt S."/>
            <person name="Cochrane G."/>
            <person name="Meng A."/>
            <person name="Brown T."/>
            <person name="Cohen L."/>
        </authorList>
    </citation>
    <scope>NUCLEOTIDE SEQUENCE</scope>
    <source>
        <strain evidence="4">CCMP3105</strain>
    </source>
</reference>
<dbReference type="EMBL" id="HBNR01016324">
    <property type="protein sequence ID" value="CAE4571127.1"/>
    <property type="molecule type" value="Transcribed_RNA"/>
</dbReference>
<accession>A0A7S4Q4I8</accession>
<dbReference type="SMART" id="SM00054">
    <property type="entry name" value="EFh"/>
    <property type="match status" value="2"/>
</dbReference>
<keyword evidence="2" id="KW-0106">Calcium</keyword>
<dbReference type="Pfam" id="PF13499">
    <property type="entry name" value="EF-hand_7"/>
    <property type="match status" value="1"/>
</dbReference>
<sequence length="314" mass="34875">MLVVHTSRAELYGRLWCVYEVNESARSDVPPFGAMSMRYMMKTAAGLVLAGDGSFSEEALRVDTRTAQCWSQSDAQMIRAEVERAGGFDKLNNDILAFRSKSFQATVSMFQEFQEWFQAFKDRDADDSLTFIVTAIQKAAQYVGLQCLLPLAEAAGDRRTCAAIAAEAVELSRHFNGSGFQLPPSVPPPPRYDPARVSRMVDPEDKEQVLIELRTIDVKGRFGGMMVGLLEMSAGGTGAAEGHPRTPAEMVKKTFREWDSDGSGTIEKKELVRVLMRLSPSFTEDALNELFMFADKNADGVLDYEEFVDFVMQA</sequence>
<dbReference type="SUPFAM" id="SSF47473">
    <property type="entry name" value="EF-hand"/>
    <property type="match status" value="1"/>
</dbReference>
<dbReference type="PROSITE" id="PS00018">
    <property type="entry name" value="EF_HAND_1"/>
    <property type="match status" value="2"/>
</dbReference>